<name>A0AAD7F442_9AGAR</name>
<dbReference type="SUPFAM" id="SSF51735">
    <property type="entry name" value="NAD(P)-binding Rossmann-fold domains"/>
    <property type="match status" value="1"/>
</dbReference>
<dbReference type="InterPro" id="IPR036291">
    <property type="entry name" value="NAD(P)-bd_dom_sf"/>
</dbReference>
<dbReference type="GO" id="GO:0016491">
    <property type="term" value="F:oxidoreductase activity"/>
    <property type="evidence" value="ECO:0007669"/>
    <property type="project" value="UniProtKB-KW"/>
</dbReference>
<dbReference type="AlphaFoldDB" id="A0AAD7F442"/>
<evidence type="ECO:0000313" key="3">
    <source>
        <dbReference type="EMBL" id="KAJ7366123.1"/>
    </source>
</evidence>
<proteinExistence type="inferred from homology"/>
<evidence type="ECO:0000313" key="4">
    <source>
        <dbReference type="Proteomes" id="UP001218218"/>
    </source>
</evidence>
<dbReference type="PANTHER" id="PTHR24320">
    <property type="entry name" value="RETINOL DEHYDROGENASE"/>
    <property type="match status" value="1"/>
</dbReference>
<gene>
    <name evidence="3" type="ORF">DFH08DRAFT_728076</name>
</gene>
<dbReference type="EMBL" id="JARIHO010000002">
    <property type="protein sequence ID" value="KAJ7366123.1"/>
    <property type="molecule type" value="Genomic_DNA"/>
</dbReference>
<accession>A0AAD7F442</accession>
<protein>
    <submittedName>
        <fullName evidence="3">NAD-P-binding protein</fullName>
    </submittedName>
</protein>
<dbReference type="Gene3D" id="3.40.50.720">
    <property type="entry name" value="NAD(P)-binding Rossmann-like Domain"/>
    <property type="match status" value="1"/>
</dbReference>
<reference evidence="3" key="1">
    <citation type="submission" date="2023-03" db="EMBL/GenBank/DDBJ databases">
        <title>Massive genome expansion in bonnet fungi (Mycena s.s.) driven by repeated elements and novel gene families across ecological guilds.</title>
        <authorList>
            <consortium name="Lawrence Berkeley National Laboratory"/>
            <person name="Harder C.B."/>
            <person name="Miyauchi S."/>
            <person name="Viragh M."/>
            <person name="Kuo A."/>
            <person name="Thoen E."/>
            <person name="Andreopoulos B."/>
            <person name="Lu D."/>
            <person name="Skrede I."/>
            <person name="Drula E."/>
            <person name="Henrissat B."/>
            <person name="Morin E."/>
            <person name="Kohler A."/>
            <person name="Barry K."/>
            <person name="LaButti K."/>
            <person name="Morin E."/>
            <person name="Salamov A."/>
            <person name="Lipzen A."/>
            <person name="Mereny Z."/>
            <person name="Hegedus B."/>
            <person name="Baldrian P."/>
            <person name="Stursova M."/>
            <person name="Weitz H."/>
            <person name="Taylor A."/>
            <person name="Grigoriev I.V."/>
            <person name="Nagy L.G."/>
            <person name="Martin F."/>
            <person name="Kauserud H."/>
        </authorList>
    </citation>
    <scope>NUCLEOTIDE SEQUENCE</scope>
    <source>
        <strain evidence="3">CBHHK002</strain>
    </source>
</reference>
<comment type="caution">
    <text evidence="3">The sequence shown here is derived from an EMBL/GenBank/DDBJ whole genome shotgun (WGS) entry which is preliminary data.</text>
</comment>
<dbReference type="Pfam" id="PF00106">
    <property type="entry name" value="adh_short"/>
    <property type="match status" value="1"/>
</dbReference>
<dbReference type="InterPro" id="IPR002347">
    <property type="entry name" value="SDR_fam"/>
</dbReference>
<dbReference type="PANTHER" id="PTHR24320:SF283">
    <property type="entry name" value="RETINOL DEHYDROGENASE 11"/>
    <property type="match status" value="1"/>
</dbReference>
<keyword evidence="2" id="KW-0560">Oxidoreductase</keyword>
<sequence>MSFPSFGPSTTAEEVAAVFCDVIRGKNVLVTGTSLNSLGFETARAIAQYANLVVITGYNAERLRLSEAAIKSEFPSANVRRLNLDLSSLAAVRRASKEVNGYPEPVHVLIHNAAATIGHFKRTVDGLESQIATDLIGPFLFTKLIAAKIRAAKSATYTPRVVALTSIFHEYAQGIDLADMEHPDPAKYEPFKAYNQAKSADILFMIELSRRSCGAIRGYSVSPGVALTNIQLKPESLDIFIASEIITPDLKPNRIKLSWKTIPESAATTLVAAFDPRLDDKPGAYLDDCNVADIAGPNILDADLPGRLWSTIENIIGESF</sequence>
<evidence type="ECO:0000256" key="2">
    <source>
        <dbReference type="ARBA" id="ARBA00023002"/>
    </source>
</evidence>
<dbReference type="Proteomes" id="UP001218218">
    <property type="component" value="Unassembled WGS sequence"/>
</dbReference>
<evidence type="ECO:0000256" key="1">
    <source>
        <dbReference type="ARBA" id="ARBA00006484"/>
    </source>
</evidence>
<comment type="similarity">
    <text evidence="1">Belongs to the short-chain dehydrogenases/reductases (SDR) family.</text>
</comment>
<organism evidence="3 4">
    <name type="scientific">Mycena albidolilacea</name>
    <dbReference type="NCBI Taxonomy" id="1033008"/>
    <lineage>
        <taxon>Eukaryota</taxon>
        <taxon>Fungi</taxon>
        <taxon>Dikarya</taxon>
        <taxon>Basidiomycota</taxon>
        <taxon>Agaricomycotina</taxon>
        <taxon>Agaricomycetes</taxon>
        <taxon>Agaricomycetidae</taxon>
        <taxon>Agaricales</taxon>
        <taxon>Marasmiineae</taxon>
        <taxon>Mycenaceae</taxon>
        <taxon>Mycena</taxon>
    </lineage>
</organism>
<keyword evidence="4" id="KW-1185">Reference proteome</keyword>